<dbReference type="PANTHER" id="PTHR30194:SF3">
    <property type="entry name" value="CROSSOVER JUNCTION ENDODEOXYRIBONUCLEASE RUVC"/>
    <property type="match status" value="1"/>
</dbReference>
<comment type="similarity">
    <text evidence="1 13">Belongs to the RuvC family.</text>
</comment>
<evidence type="ECO:0000256" key="10">
    <source>
        <dbReference type="ARBA" id="ARBA00023172"/>
    </source>
</evidence>
<dbReference type="EC" id="3.1.21.10" evidence="13 14"/>
<evidence type="ECO:0000256" key="11">
    <source>
        <dbReference type="ARBA" id="ARBA00023204"/>
    </source>
</evidence>
<evidence type="ECO:0000256" key="3">
    <source>
        <dbReference type="ARBA" id="ARBA00022722"/>
    </source>
</evidence>
<evidence type="ECO:0000256" key="13">
    <source>
        <dbReference type="HAMAP-Rule" id="MF_00034"/>
    </source>
</evidence>
<dbReference type="InterPro" id="IPR002176">
    <property type="entry name" value="X-over_junc_endoDNase_RuvC"/>
</dbReference>
<evidence type="ECO:0000313" key="15">
    <source>
        <dbReference type="EMBL" id="OIP95775.1"/>
    </source>
</evidence>
<organism evidence="15 16">
    <name type="scientific">Candidatus Wirthbacteria bacterium CG2_30_54_11</name>
    <dbReference type="NCBI Taxonomy" id="1817892"/>
    <lineage>
        <taxon>Bacteria</taxon>
        <taxon>Candidatus Wirthbacteria</taxon>
    </lineage>
</organism>
<evidence type="ECO:0000256" key="7">
    <source>
        <dbReference type="ARBA" id="ARBA00022801"/>
    </source>
</evidence>
<evidence type="ECO:0000256" key="2">
    <source>
        <dbReference type="ARBA" id="ARBA00022490"/>
    </source>
</evidence>
<reference evidence="15 16" key="1">
    <citation type="journal article" date="2016" name="Environ. Microbiol.">
        <title>Genomic resolution of a cold subsurface aquifer community provides metabolic insights for novel microbes adapted to high CO concentrations.</title>
        <authorList>
            <person name="Probst A.J."/>
            <person name="Castelle C.J."/>
            <person name="Singh A."/>
            <person name="Brown C.T."/>
            <person name="Anantharaman K."/>
            <person name="Sharon I."/>
            <person name="Hug L.A."/>
            <person name="Burstein D."/>
            <person name="Emerson J.B."/>
            <person name="Thomas B.C."/>
            <person name="Banfield J.F."/>
        </authorList>
    </citation>
    <scope>NUCLEOTIDE SEQUENCE [LARGE SCALE GENOMIC DNA]</scope>
    <source>
        <strain evidence="15">CG2_30_54_11</strain>
    </source>
</reference>
<comment type="catalytic activity">
    <reaction evidence="12 13">
        <text>Endonucleolytic cleavage at a junction such as a reciprocal single-stranded crossover between two homologous DNA duplexes (Holliday junction).</text>
        <dbReference type="EC" id="3.1.21.10"/>
    </reaction>
</comment>
<dbReference type="GO" id="GO:0006281">
    <property type="term" value="P:DNA repair"/>
    <property type="evidence" value="ECO:0007669"/>
    <property type="project" value="UniProtKB-UniRule"/>
</dbReference>
<dbReference type="GO" id="GO:0008821">
    <property type="term" value="F:crossover junction DNA endonuclease activity"/>
    <property type="evidence" value="ECO:0007669"/>
    <property type="project" value="UniProtKB-UniRule"/>
</dbReference>
<evidence type="ECO:0000256" key="12">
    <source>
        <dbReference type="ARBA" id="ARBA00029354"/>
    </source>
</evidence>
<feature type="binding site" evidence="13">
    <location>
        <position position="7"/>
    </location>
    <ligand>
        <name>Mg(2+)</name>
        <dbReference type="ChEBI" id="CHEBI:18420"/>
        <label>1</label>
    </ligand>
</feature>
<comment type="cofactor">
    <cofactor evidence="13">
        <name>Mg(2+)</name>
        <dbReference type="ChEBI" id="CHEBI:18420"/>
    </cofactor>
    <text evidence="13">Binds 2 Mg(2+) ion per subunit.</text>
</comment>
<comment type="function">
    <text evidence="13">The RuvA-RuvB-RuvC complex processes Holliday junction (HJ) DNA during genetic recombination and DNA repair. Endonuclease that resolves HJ intermediates. Cleaves cruciform DNA by making single-stranded nicks across the HJ at symmetrical positions within the homologous arms, yielding a 5'-phosphate and a 3'-hydroxyl group; requires a central core of homology in the junction. The consensus cleavage sequence is 5'-(A/T)TT(C/G)-3'. Cleavage occurs on the 3'-side of the TT dinucleotide at the point of strand exchange. HJ branch migration catalyzed by RuvA-RuvB allows RuvC to scan DNA until it finds its consensus sequence, where it cleaves and resolves the cruciform DNA.</text>
</comment>
<keyword evidence="5 13" id="KW-0255">Endonuclease</keyword>
<dbReference type="STRING" id="1817892.AUK40_05735"/>
<evidence type="ECO:0000256" key="1">
    <source>
        <dbReference type="ARBA" id="ARBA00009518"/>
    </source>
</evidence>
<gene>
    <name evidence="13" type="primary">ruvC</name>
    <name evidence="15" type="ORF">AUK40_05735</name>
</gene>
<dbReference type="GO" id="GO:0003677">
    <property type="term" value="F:DNA binding"/>
    <property type="evidence" value="ECO:0007669"/>
    <property type="project" value="UniProtKB-KW"/>
</dbReference>
<dbReference type="AlphaFoldDB" id="A0A1J5IRH5"/>
<keyword evidence="9 13" id="KW-0238">DNA-binding</keyword>
<protein>
    <recommendedName>
        <fullName evidence="13 14">Crossover junction endodeoxyribonuclease RuvC</fullName>
        <ecNumber evidence="13 14">3.1.21.10</ecNumber>
    </recommendedName>
    <alternativeName>
        <fullName evidence="13">Holliday junction nuclease RuvC</fullName>
    </alternativeName>
    <alternativeName>
        <fullName evidence="13">Holliday junction resolvase RuvC</fullName>
    </alternativeName>
</protein>
<dbReference type="InterPro" id="IPR036397">
    <property type="entry name" value="RNaseH_sf"/>
</dbReference>
<evidence type="ECO:0000256" key="14">
    <source>
        <dbReference type="NCBIfam" id="TIGR00228"/>
    </source>
</evidence>
<dbReference type="Proteomes" id="UP000183245">
    <property type="component" value="Unassembled WGS sequence"/>
</dbReference>
<dbReference type="CDD" id="cd16962">
    <property type="entry name" value="RuvC"/>
    <property type="match status" value="1"/>
</dbReference>
<evidence type="ECO:0000313" key="16">
    <source>
        <dbReference type="Proteomes" id="UP000183245"/>
    </source>
</evidence>
<feature type="active site" evidence="13">
    <location>
        <position position="141"/>
    </location>
</feature>
<keyword evidence="2 13" id="KW-0963">Cytoplasm</keyword>
<comment type="subcellular location">
    <subcellularLocation>
        <location evidence="13">Cytoplasm</location>
    </subcellularLocation>
</comment>
<evidence type="ECO:0000256" key="6">
    <source>
        <dbReference type="ARBA" id="ARBA00022763"/>
    </source>
</evidence>
<dbReference type="InterPro" id="IPR012337">
    <property type="entry name" value="RNaseH-like_sf"/>
</dbReference>
<proteinExistence type="inferred from homology"/>
<accession>A0A1J5IRH5</accession>
<keyword evidence="4 13" id="KW-0479">Metal-binding</keyword>
<evidence type="ECO:0000256" key="8">
    <source>
        <dbReference type="ARBA" id="ARBA00022842"/>
    </source>
</evidence>
<dbReference type="HAMAP" id="MF_00034">
    <property type="entry name" value="RuvC"/>
    <property type="match status" value="1"/>
</dbReference>
<keyword evidence="3 13" id="KW-0540">Nuclease</keyword>
<feature type="binding site" evidence="13">
    <location>
        <position position="141"/>
    </location>
    <ligand>
        <name>Mg(2+)</name>
        <dbReference type="ChEBI" id="CHEBI:18420"/>
        <label>1</label>
    </ligand>
</feature>
<evidence type="ECO:0000256" key="9">
    <source>
        <dbReference type="ARBA" id="ARBA00023125"/>
    </source>
</evidence>
<keyword evidence="11 13" id="KW-0234">DNA repair</keyword>
<dbReference type="GO" id="GO:0000287">
    <property type="term" value="F:magnesium ion binding"/>
    <property type="evidence" value="ECO:0007669"/>
    <property type="project" value="UniProtKB-UniRule"/>
</dbReference>
<feature type="binding site" evidence="13">
    <location>
        <position position="68"/>
    </location>
    <ligand>
        <name>Mg(2+)</name>
        <dbReference type="ChEBI" id="CHEBI:18420"/>
        <label>2</label>
    </ligand>
</feature>
<dbReference type="PANTHER" id="PTHR30194">
    <property type="entry name" value="CROSSOVER JUNCTION ENDODEOXYRIBONUCLEASE RUVC"/>
    <property type="match status" value="1"/>
</dbReference>
<feature type="active site" evidence="13">
    <location>
        <position position="68"/>
    </location>
</feature>
<name>A0A1J5IRH5_9BACT</name>
<feature type="active site" evidence="13">
    <location>
        <position position="7"/>
    </location>
</feature>
<dbReference type="GO" id="GO:0005737">
    <property type="term" value="C:cytoplasm"/>
    <property type="evidence" value="ECO:0007669"/>
    <property type="project" value="UniProtKB-SubCell"/>
</dbReference>
<dbReference type="Gene3D" id="3.30.420.10">
    <property type="entry name" value="Ribonuclease H-like superfamily/Ribonuclease H"/>
    <property type="match status" value="1"/>
</dbReference>
<keyword evidence="8 13" id="KW-0460">Magnesium</keyword>
<dbReference type="NCBIfam" id="TIGR00228">
    <property type="entry name" value="ruvC"/>
    <property type="match status" value="1"/>
</dbReference>
<sequence>MVIFGVDPGLASVGWGAVQAGADGSLSCLGQGCITTAAGEAIEQRILRIYQQLKKLTEEYHADAVSMESLFFAKNVNSALQVSRVCGIVALVAAEKGMEYAEYTPLQIKQTTSCYGRADKLQVQKMIALILKMDLKTATSHAADALAAAICHAQSRRLTRVC</sequence>
<keyword evidence="6 13" id="KW-0227">DNA damage</keyword>
<dbReference type="EMBL" id="MNZT01000103">
    <property type="protein sequence ID" value="OIP95775.1"/>
    <property type="molecule type" value="Genomic_DNA"/>
</dbReference>
<dbReference type="GO" id="GO:0048476">
    <property type="term" value="C:Holliday junction resolvase complex"/>
    <property type="evidence" value="ECO:0007669"/>
    <property type="project" value="UniProtKB-UniRule"/>
</dbReference>
<dbReference type="Pfam" id="PF02075">
    <property type="entry name" value="RuvC"/>
    <property type="match status" value="1"/>
</dbReference>
<keyword evidence="10 13" id="KW-0233">DNA recombination</keyword>
<dbReference type="GO" id="GO:0006310">
    <property type="term" value="P:DNA recombination"/>
    <property type="evidence" value="ECO:0007669"/>
    <property type="project" value="UniProtKB-UniRule"/>
</dbReference>
<evidence type="ECO:0000256" key="4">
    <source>
        <dbReference type="ARBA" id="ARBA00022723"/>
    </source>
</evidence>
<dbReference type="PRINTS" id="PR00696">
    <property type="entry name" value="RSOLVASERUVC"/>
</dbReference>
<comment type="caution">
    <text evidence="15">The sequence shown here is derived from an EMBL/GenBank/DDBJ whole genome shotgun (WGS) entry which is preliminary data.</text>
</comment>
<dbReference type="SUPFAM" id="SSF53098">
    <property type="entry name" value="Ribonuclease H-like"/>
    <property type="match status" value="1"/>
</dbReference>
<keyword evidence="7 13" id="KW-0378">Hydrolase</keyword>
<comment type="subunit">
    <text evidence="13">Homodimer which binds Holliday junction (HJ) DNA. The HJ becomes 2-fold symmetrical on binding to RuvC with unstacked arms; it has a different conformation from HJ DNA in complex with RuvA. In the full resolvosome a probable DNA-RuvA(4)-RuvB(12)-RuvC(2) complex forms which resolves the HJ.</text>
</comment>
<evidence type="ECO:0000256" key="5">
    <source>
        <dbReference type="ARBA" id="ARBA00022759"/>
    </source>
</evidence>
<dbReference type="FunFam" id="3.30.420.10:FF:000002">
    <property type="entry name" value="Crossover junction endodeoxyribonuclease RuvC"/>
    <property type="match status" value="1"/>
</dbReference>